<sequence>MTTTISSRERAAAQAYLRLLESTRAVLSDPRLEPYAAAMLTHPMAEADAALREAGLAGNEERLLGLVAALRDSAAAERGRTV</sequence>
<name>A0A170RY67_STRLU</name>
<accession>A0A170RY67</accession>
<reference evidence="1 2" key="1">
    <citation type="journal article" date="2016" name="Genome Announc.">
        <title>Complete Genome Sequence of Thiostrepton-Producing Streptomyces laurentii ATCC 31255.</title>
        <authorList>
            <person name="Doi K."/>
            <person name="Fujino Y."/>
            <person name="Nagayoshi Y."/>
            <person name="Ohshima T."/>
            <person name="Ogata S."/>
        </authorList>
    </citation>
    <scope>NUCLEOTIDE SEQUENCE [LARGE SCALE GENOMIC DNA]</scope>
    <source>
        <strain evidence="1 2">ATCC 31255</strain>
    </source>
</reference>
<protein>
    <submittedName>
        <fullName evidence="1">Uncharacterized protein</fullName>
    </submittedName>
</protein>
<evidence type="ECO:0000313" key="2">
    <source>
        <dbReference type="Proteomes" id="UP000217676"/>
    </source>
</evidence>
<dbReference type="AlphaFoldDB" id="A0A170RY67"/>
<dbReference type="KEGG" id="slau:SLA_0317"/>
<evidence type="ECO:0000313" key="1">
    <source>
        <dbReference type="EMBL" id="BAU81272.1"/>
    </source>
</evidence>
<organism evidence="1 2">
    <name type="scientific">Streptomyces laurentii</name>
    <dbReference type="NCBI Taxonomy" id="39478"/>
    <lineage>
        <taxon>Bacteria</taxon>
        <taxon>Bacillati</taxon>
        <taxon>Actinomycetota</taxon>
        <taxon>Actinomycetes</taxon>
        <taxon>Kitasatosporales</taxon>
        <taxon>Streptomycetaceae</taxon>
        <taxon>Streptomyces</taxon>
    </lineage>
</organism>
<dbReference type="EMBL" id="AP017424">
    <property type="protein sequence ID" value="BAU81272.1"/>
    <property type="molecule type" value="Genomic_DNA"/>
</dbReference>
<dbReference type="Proteomes" id="UP000217676">
    <property type="component" value="Chromosome"/>
</dbReference>
<dbReference type="RefSeq" id="WP_359885659.1">
    <property type="nucleotide sequence ID" value="NZ_JBEYHT010000115.1"/>
</dbReference>
<gene>
    <name evidence="1" type="ORF">SLA_0317</name>
</gene>
<proteinExistence type="predicted"/>
<keyword evidence="2" id="KW-1185">Reference proteome</keyword>